<dbReference type="STRING" id="1123069.ruthe_01259"/>
<dbReference type="OrthoDB" id="825894at2"/>
<keyword evidence="2" id="KW-1185">Reference proteome</keyword>
<comment type="caution">
    <text evidence="1">The sequence shown here is derived from an EMBL/GenBank/DDBJ whole genome shotgun (WGS) entry which is preliminary data.</text>
</comment>
<dbReference type="Proteomes" id="UP000015346">
    <property type="component" value="Unassembled WGS sequence"/>
</dbReference>
<organism evidence="1 2">
    <name type="scientific">Rubellimicrobium thermophilum DSM 16684</name>
    <dbReference type="NCBI Taxonomy" id="1123069"/>
    <lineage>
        <taxon>Bacteria</taxon>
        <taxon>Pseudomonadati</taxon>
        <taxon>Pseudomonadota</taxon>
        <taxon>Alphaproteobacteria</taxon>
        <taxon>Rhodobacterales</taxon>
        <taxon>Roseobacteraceae</taxon>
        <taxon>Rubellimicrobium</taxon>
    </lineage>
</organism>
<dbReference type="AlphaFoldDB" id="S9SJ95"/>
<evidence type="ECO:0000313" key="1">
    <source>
        <dbReference type="EMBL" id="EPX86444.1"/>
    </source>
</evidence>
<dbReference type="EMBL" id="AOLV01000010">
    <property type="protein sequence ID" value="EPX86444.1"/>
    <property type="molecule type" value="Genomic_DNA"/>
</dbReference>
<proteinExistence type="predicted"/>
<reference evidence="1 2" key="1">
    <citation type="journal article" date="2013" name="Stand. Genomic Sci.">
        <title>Genome sequence of the reddish-pigmented Rubellimicrobium thermophilum type strain (DSM 16684(T)), a member of the Roseobacter clade.</title>
        <authorList>
            <person name="Fiebig A."/>
            <person name="Riedel T."/>
            <person name="Gronow S."/>
            <person name="Petersen J."/>
            <person name="Klenk H.P."/>
            <person name="Goker M."/>
        </authorList>
    </citation>
    <scope>NUCLEOTIDE SEQUENCE [LARGE SCALE GENOMIC DNA]</scope>
    <source>
        <strain evidence="1 2">DSM 16684</strain>
    </source>
</reference>
<evidence type="ECO:0000313" key="2">
    <source>
        <dbReference type="Proteomes" id="UP000015346"/>
    </source>
</evidence>
<dbReference type="HOGENOM" id="CLU_155785_0_0_5"/>
<name>S9SJ95_9RHOB</name>
<accession>S9SJ95</accession>
<gene>
    <name evidence="1" type="ORF">ruthe_01259</name>
</gene>
<protein>
    <submittedName>
        <fullName evidence="1">Uncharacterized protein</fullName>
    </submittedName>
</protein>
<dbReference type="RefSeq" id="WP_021097352.1">
    <property type="nucleotide sequence ID" value="NZ_KE557320.1"/>
</dbReference>
<sequence>MWVFLNNAFLSIIRPTARDAAPPGHLLVRGRLPGDIERIFPHATVTETPSRDYRFRTLLPQEEVAAALARAVEGIDYNNFKSSVKDSDRHDAYFDVWEAMASAQAVARRRERR</sequence>